<evidence type="ECO:0000259" key="1">
    <source>
        <dbReference type="Pfam" id="PF13547"/>
    </source>
</evidence>
<feature type="domain" description="Tip attachment protein J" evidence="2">
    <location>
        <begin position="370"/>
        <end position="530"/>
    </location>
</feature>
<dbReference type="Pfam" id="PF13550">
    <property type="entry name" value="Phage-tail_3"/>
    <property type="match status" value="1"/>
</dbReference>
<dbReference type="Proteomes" id="UP000094622">
    <property type="component" value="Unassembled WGS sequence"/>
</dbReference>
<dbReference type="EMBL" id="MCRJ01000002">
    <property type="protein sequence ID" value="ODN72443.1"/>
    <property type="molecule type" value="Genomic_DNA"/>
</dbReference>
<evidence type="ECO:0008006" key="6">
    <source>
        <dbReference type="Google" id="ProtNLM"/>
    </source>
</evidence>
<evidence type="ECO:0000259" key="2">
    <source>
        <dbReference type="Pfam" id="PF13550"/>
    </source>
</evidence>
<organism evidence="4 5">
    <name type="scientific">Methylobrevis pamukkalensis</name>
    <dbReference type="NCBI Taxonomy" id="1439726"/>
    <lineage>
        <taxon>Bacteria</taxon>
        <taxon>Pseudomonadati</taxon>
        <taxon>Pseudomonadota</taxon>
        <taxon>Alphaproteobacteria</taxon>
        <taxon>Hyphomicrobiales</taxon>
        <taxon>Pleomorphomonadaceae</taxon>
        <taxon>Methylobrevis</taxon>
    </lineage>
</organism>
<sequence length="876" mass="91975">MSYGGSEWSYRRMILHYATLCDAAGGVDCFLVGSEMRGLTALSDGFASHPFVDDLVALAGDVKSVLGPATEVSYAADWTEWANHRPVDGSGDVTFHLDPFWASPDIDFVGIDAYLPLADWREGDHADAAIADAPSDRAYLAGNVAGGENFDWFYASEADRAAGLRTPITDGAAGKPWTFRVKDLAGWWGNLHHDRPGGVESPVPTAWVPGLKPIRFTEVGCPAVDNGANEPNVFPDLVSSEGRSPRFSRGRRDDLMQRRYLEAMLGHFDPGHPDFTEEANPVSPLDGRRMADWRGAHVWTWDARPYPAFPVHADVWADGANWNTGHWLNGRLGAAPLDDLVAAVLADHGVAGATTDGLGAVIDGLVVPGRSSAREILEPLATLFRFDVIERGGTLVFRDRGGRAVAGVGEGDLVEEERQPLFEVTRTGDGEVPAAVTVAFLDGGADYLQTSVAAGRAGGDGARALDLSLPVVAAPAAMAGYAEALLKDLDAARERVTFALPPAHVGIEPGDRLSLAIPGLPDHVVVARIEEAEAIRIEARACDPSITPHAAAAPVRTRASAAAGVFGPPRVAILDLPGGDPGLAHRPRIAAAARPWPGTLGVHRAAGGGFVHQQSLDRPATMGRLTAPLGPGPLWRFDRVSSIEVALLSGTLASVTEAELLDGGNAAAIGTSDGAWEIIQFRDADLIGPRTYRLSHLLRGLLGTGDVTAGGHGEGATFVLVDAAVAPLDVALSTIGRGFTLRVGPLDRDVGDASMAEVTATVRGRGLRPLPPVRLTARRVAGGDIAIGWIRQTRVGGDAWEQVEVPLGEDTEAYAVDVMAGADVVRTLASASPSVVYTAAAQSTDFGAPPASLTIVVHQLSATHGRGLPATASFSF</sequence>
<dbReference type="Pfam" id="PF23666">
    <property type="entry name" value="Rcc01698_C"/>
    <property type="match status" value="1"/>
</dbReference>
<dbReference type="CDD" id="cd19607">
    <property type="entry name" value="GTA_TIM-barrel-like"/>
    <property type="match status" value="1"/>
</dbReference>
<dbReference type="Pfam" id="PF13547">
    <property type="entry name" value="GTA_TIM"/>
    <property type="match status" value="1"/>
</dbReference>
<protein>
    <recommendedName>
        <fullName evidence="6">Phage tail protein</fullName>
    </recommendedName>
</protein>
<evidence type="ECO:0000313" key="4">
    <source>
        <dbReference type="EMBL" id="ODN72443.1"/>
    </source>
</evidence>
<dbReference type="InterPro" id="IPR032876">
    <property type="entry name" value="J_dom"/>
</dbReference>
<dbReference type="AlphaFoldDB" id="A0A1E3H804"/>
<feature type="domain" description="GTA TIM-barrel-like" evidence="1">
    <location>
        <begin position="8"/>
        <end position="310"/>
    </location>
</feature>
<evidence type="ECO:0000313" key="5">
    <source>
        <dbReference type="Proteomes" id="UP000094622"/>
    </source>
</evidence>
<dbReference type="Gene3D" id="3.20.20.80">
    <property type="entry name" value="Glycosidases"/>
    <property type="match status" value="1"/>
</dbReference>
<comment type="caution">
    <text evidence="4">The sequence shown here is derived from an EMBL/GenBank/DDBJ whole genome shotgun (WGS) entry which is preliminary data.</text>
</comment>
<gene>
    <name evidence="4" type="ORF">A6302_00189</name>
</gene>
<proteinExistence type="predicted"/>
<feature type="domain" description="Rcc01698-like C-terminal" evidence="3">
    <location>
        <begin position="620"/>
        <end position="719"/>
    </location>
</feature>
<name>A0A1E3H804_9HYPH</name>
<dbReference type="PATRIC" id="fig|1439726.3.peg.201"/>
<dbReference type="InterPro" id="IPR025195">
    <property type="entry name" value="GTA_TIM_dom"/>
</dbReference>
<accession>A0A1E3H804</accession>
<evidence type="ECO:0000259" key="3">
    <source>
        <dbReference type="Pfam" id="PF23666"/>
    </source>
</evidence>
<dbReference type="InterPro" id="IPR056490">
    <property type="entry name" value="Rcc01698_C"/>
</dbReference>
<reference evidence="4 5" key="1">
    <citation type="submission" date="2016-07" db="EMBL/GenBank/DDBJ databases">
        <title>Draft Genome Sequence of Methylobrevis pamukkalensis PK2.</title>
        <authorList>
            <person name="Vasilenko O.V."/>
            <person name="Doronina N.V."/>
            <person name="Shmareva M.N."/>
            <person name="Tarlachkov S.V."/>
            <person name="Mustakhimov I."/>
            <person name="Trotsenko Y.A."/>
        </authorList>
    </citation>
    <scope>NUCLEOTIDE SEQUENCE [LARGE SCALE GENOMIC DNA]</scope>
    <source>
        <strain evidence="4 5">PK2</strain>
    </source>
</reference>
<keyword evidence="5" id="KW-1185">Reference proteome</keyword>